<dbReference type="Proteomes" id="UP000287033">
    <property type="component" value="Unassembled WGS sequence"/>
</dbReference>
<dbReference type="EMBL" id="BEZZ01000205">
    <property type="protein sequence ID" value="GCC28434.1"/>
    <property type="molecule type" value="Genomic_DNA"/>
</dbReference>
<keyword evidence="3" id="KW-1185">Reference proteome</keyword>
<evidence type="ECO:0000256" key="1">
    <source>
        <dbReference type="SAM" id="MobiDB-lite"/>
    </source>
</evidence>
<dbReference type="AlphaFoldDB" id="A0A401SDK3"/>
<evidence type="ECO:0000313" key="3">
    <source>
        <dbReference type="Proteomes" id="UP000287033"/>
    </source>
</evidence>
<protein>
    <submittedName>
        <fullName evidence="2">Uncharacterized protein</fullName>
    </submittedName>
</protein>
<comment type="caution">
    <text evidence="2">The sequence shown here is derived from an EMBL/GenBank/DDBJ whole genome shotgun (WGS) entry which is preliminary data.</text>
</comment>
<accession>A0A401SDK3</accession>
<reference evidence="2 3" key="1">
    <citation type="journal article" date="2018" name="Nat. Ecol. Evol.">
        <title>Shark genomes provide insights into elasmobranch evolution and the origin of vertebrates.</title>
        <authorList>
            <person name="Hara Y"/>
            <person name="Yamaguchi K"/>
            <person name="Onimaru K"/>
            <person name="Kadota M"/>
            <person name="Koyanagi M"/>
            <person name="Keeley SD"/>
            <person name="Tatsumi K"/>
            <person name="Tanaka K"/>
            <person name="Motone F"/>
            <person name="Kageyama Y"/>
            <person name="Nozu R"/>
            <person name="Adachi N"/>
            <person name="Nishimura O"/>
            <person name="Nakagawa R"/>
            <person name="Tanegashima C"/>
            <person name="Kiyatake I"/>
            <person name="Matsumoto R"/>
            <person name="Murakumo K"/>
            <person name="Nishida K"/>
            <person name="Terakita A"/>
            <person name="Kuratani S"/>
            <person name="Sato K"/>
            <person name="Hyodo S Kuraku.S."/>
        </authorList>
    </citation>
    <scope>NUCLEOTIDE SEQUENCE [LARGE SCALE GENOMIC DNA]</scope>
</reference>
<proteinExistence type="predicted"/>
<sequence>MATTRTSSATIIKDGDQPRTAEGTATIKDGDPQRGCAATNKDGGRAARRVFPRLGGRTREMAGKINTEQCAELAVKLAAVNETLEFSLQKLNESEKMMKKSIPCQEYLNQSLAPIATAFKPQEIFCHTPANPVE</sequence>
<feature type="region of interest" description="Disordered" evidence="1">
    <location>
        <begin position="1"/>
        <end position="44"/>
    </location>
</feature>
<evidence type="ECO:0000313" key="2">
    <source>
        <dbReference type="EMBL" id="GCC28434.1"/>
    </source>
</evidence>
<name>A0A401SDK3_CHIPU</name>
<organism evidence="2 3">
    <name type="scientific">Chiloscyllium punctatum</name>
    <name type="common">Brownbanded bambooshark</name>
    <name type="synonym">Hemiscyllium punctatum</name>
    <dbReference type="NCBI Taxonomy" id="137246"/>
    <lineage>
        <taxon>Eukaryota</taxon>
        <taxon>Metazoa</taxon>
        <taxon>Chordata</taxon>
        <taxon>Craniata</taxon>
        <taxon>Vertebrata</taxon>
        <taxon>Chondrichthyes</taxon>
        <taxon>Elasmobranchii</taxon>
        <taxon>Galeomorphii</taxon>
        <taxon>Galeoidea</taxon>
        <taxon>Orectolobiformes</taxon>
        <taxon>Hemiscylliidae</taxon>
        <taxon>Chiloscyllium</taxon>
    </lineage>
</organism>
<gene>
    <name evidence="2" type="ORF">chiPu_0006864</name>
</gene>
<feature type="compositionally biased region" description="Polar residues" evidence="1">
    <location>
        <begin position="1"/>
        <end position="10"/>
    </location>
</feature>
<dbReference type="OrthoDB" id="10514822at2759"/>